<keyword evidence="1" id="KW-0472">Membrane</keyword>
<feature type="transmembrane region" description="Helical" evidence="1">
    <location>
        <begin position="79"/>
        <end position="100"/>
    </location>
</feature>
<organism evidence="2 3">
    <name type="scientific">Lactococcus hircilactis</name>
    <dbReference type="NCBI Taxonomy" id="1494462"/>
    <lineage>
        <taxon>Bacteria</taxon>
        <taxon>Bacillati</taxon>
        <taxon>Bacillota</taxon>
        <taxon>Bacilli</taxon>
        <taxon>Lactobacillales</taxon>
        <taxon>Streptococcaceae</taxon>
        <taxon>Lactococcus</taxon>
    </lineage>
</organism>
<keyword evidence="1" id="KW-1133">Transmembrane helix</keyword>
<reference evidence="2 3" key="1">
    <citation type="submission" date="2019-10" db="EMBL/GenBank/DDBJ databases">
        <authorList>
            <person name="Dong K."/>
        </authorList>
    </citation>
    <scope>NUCLEOTIDE SEQUENCE [LARGE SCALE GENOMIC DNA]</scope>
    <source>
        <strain evidence="2 3">DSM 28960</strain>
    </source>
</reference>
<dbReference type="Pfam" id="PF06197">
    <property type="entry name" value="DUF998"/>
    <property type="match status" value="1"/>
</dbReference>
<protein>
    <submittedName>
        <fullName evidence="2">DUF998 domain-containing protein</fullName>
    </submittedName>
</protein>
<feature type="transmembrane region" description="Helical" evidence="1">
    <location>
        <begin position="120"/>
        <end position="143"/>
    </location>
</feature>
<feature type="transmembrane region" description="Helical" evidence="1">
    <location>
        <begin position="150"/>
        <end position="171"/>
    </location>
</feature>
<keyword evidence="3" id="KW-1185">Reference proteome</keyword>
<keyword evidence="1" id="KW-0812">Transmembrane</keyword>
<evidence type="ECO:0000313" key="2">
    <source>
        <dbReference type="EMBL" id="MQW38457.1"/>
    </source>
</evidence>
<gene>
    <name evidence="2" type="ORF">GHI93_00640</name>
</gene>
<feature type="transmembrane region" description="Helical" evidence="1">
    <location>
        <begin position="7"/>
        <end position="27"/>
    </location>
</feature>
<dbReference type="Proteomes" id="UP000439550">
    <property type="component" value="Unassembled WGS sequence"/>
</dbReference>
<name>A0A7X1Z6K7_9LACT</name>
<sequence length="209" mass="23297">MKKNSFLIGLATLIALLYNAWLIAIWLNPKVVNSSLLSGLSALDQPYHFLFTFTDILSGIFCLFLAFRLYKINEKKDNRLFMIFISIAGFGLTTAGAALFPYSDLPHSEGIPNPFKAPFLFIHDGLSVIALLFILLAVVFSYLIYRGKLLMVLMIIFVLTTLLSFVAGAIPQLVGPLGQQINAIIGGIWLIFISWKVQHDTFQIIHEAS</sequence>
<dbReference type="RefSeq" id="WP_153494653.1">
    <property type="nucleotide sequence ID" value="NZ_CAXYUY010000005.1"/>
</dbReference>
<evidence type="ECO:0000313" key="3">
    <source>
        <dbReference type="Proteomes" id="UP000439550"/>
    </source>
</evidence>
<feature type="transmembrane region" description="Helical" evidence="1">
    <location>
        <begin position="47"/>
        <end position="67"/>
    </location>
</feature>
<accession>A0A7X1Z6K7</accession>
<proteinExistence type="predicted"/>
<comment type="caution">
    <text evidence="2">The sequence shown here is derived from an EMBL/GenBank/DDBJ whole genome shotgun (WGS) entry which is preliminary data.</text>
</comment>
<dbReference type="AlphaFoldDB" id="A0A7X1Z6K7"/>
<evidence type="ECO:0000256" key="1">
    <source>
        <dbReference type="SAM" id="Phobius"/>
    </source>
</evidence>
<dbReference type="OrthoDB" id="2243862at2"/>
<feature type="transmembrane region" description="Helical" evidence="1">
    <location>
        <begin position="177"/>
        <end position="195"/>
    </location>
</feature>
<dbReference type="EMBL" id="WITJ01000001">
    <property type="protein sequence ID" value="MQW38457.1"/>
    <property type="molecule type" value="Genomic_DNA"/>
</dbReference>
<dbReference type="InterPro" id="IPR009339">
    <property type="entry name" value="DUF998"/>
</dbReference>